<evidence type="ECO:0000256" key="4">
    <source>
        <dbReference type="ARBA" id="ARBA00022840"/>
    </source>
</evidence>
<dbReference type="InterPro" id="IPR005494">
    <property type="entry name" value="GSPS_pre-ATP-grasp-like_dom"/>
</dbReference>
<keyword evidence="8" id="KW-1185">Reference proteome</keyword>
<protein>
    <submittedName>
        <fullName evidence="7">Glutathionylspermidine synthase family protein</fullName>
    </submittedName>
</protein>
<dbReference type="AlphaFoldDB" id="A0A7M1BB76"/>
<organism evidence="7 8">
    <name type="scientific">Sulfurimonas paralvinellae</name>
    <dbReference type="NCBI Taxonomy" id="317658"/>
    <lineage>
        <taxon>Bacteria</taxon>
        <taxon>Pseudomonadati</taxon>
        <taxon>Campylobacterota</taxon>
        <taxon>Epsilonproteobacteria</taxon>
        <taxon>Campylobacterales</taxon>
        <taxon>Sulfurimonadaceae</taxon>
        <taxon>Sulfurimonas</taxon>
    </lineage>
</organism>
<evidence type="ECO:0000256" key="1">
    <source>
        <dbReference type="ARBA" id="ARBA00022598"/>
    </source>
</evidence>
<dbReference type="GO" id="GO:0005524">
    <property type="term" value="F:ATP binding"/>
    <property type="evidence" value="ECO:0007669"/>
    <property type="project" value="UniProtKB-KW"/>
</dbReference>
<dbReference type="SUPFAM" id="SSF52440">
    <property type="entry name" value="PreATP-grasp domain"/>
    <property type="match status" value="1"/>
</dbReference>
<evidence type="ECO:0000313" key="7">
    <source>
        <dbReference type="EMBL" id="QOP46068.1"/>
    </source>
</evidence>
<evidence type="ECO:0000313" key="8">
    <source>
        <dbReference type="Proteomes" id="UP000593580"/>
    </source>
</evidence>
<dbReference type="InterPro" id="IPR016185">
    <property type="entry name" value="PreATP-grasp_dom_sf"/>
</dbReference>
<dbReference type="EMBL" id="CP041406">
    <property type="protein sequence ID" value="QOP46068.1"/>
    <property type="molecule type" value="Genomic_DNA"/>
</dbReference>
<dbReference type="Proteomes" id="UP000593580">
    <property type="component" value="Chromosome"/>
</dbReference>
<reference evidence="7 8" key="1">
    <citation type="submission" date="2019-07" db="EMBL/GenBank/DDBJ databases">
        <title>Sulfurimonas paralvinellae sp. nov., a novel mesophilic, hydrogen- and sulfur-oxidizing chemolithoautotroph within the Epsilonproteo- bacteria isolated from a deep-sea hydrothermal vent polychaete nest, reclassification of Thiomicrospira denitrificans as Sulfurimonas denitrificans comb. nov. and emended description of the genus Sulfurimonas.</title>
        <authorList>
            <person name="Wang S."/>
            <person name="Jiang L."/>
            <person name="Shao Z."/>
        </authorList>
    </citation>
    <scope>NUCLEOTIDE SEQUENCE [LARGE SCALE GENOMIC DNA]</scope>
    <source>
        <strain evidence="7 8">GO25</strain>
    </source>
</reference>
<keyword evidence="5" id="KW-0460">Magnesium</keyword>
<sequence>MISTLKVNPIDEATLDEIGFTWHTDSDGSKYVSDELVQITQEEAEAYYEVANTLYDMYVEAAEYVIDNNLFFELGIPFNLIDIIKKSWENDVHWHIYGRFDLAGGIDGKPIKLIEFNADTPTALFETALLQWAILKSNEMDEAKQFNNVYEAVSENFKRLITLFDDTEKFNELYDGWKILFSSVEGNDEEEATTKLLQQIATDAGFVAGFEFLQNVQFDDEGIYDKNGNPYEYWFKLYPWEDIATDEPELATTLTHIIQNQKVIILNPAYTLLFQSKGMLAILHQLFPDSPYLLQTSFTPLEGIKQVEKPVFGREGANTKIIEADGSVSNETDGPYENYKKVYQEFVEFAEDIHNAKYQAGVFFAYEACGLGFRKGGYILDNMSKFVGHMIV</sequence>
<dbReference type="SUPFAM" id="SSF56059">
    <property type="entry name" value="Glutathione synthetase ATP-binding domain-like"/>
    <property type="match status" value="1"/>
</dbReference>
<dbReference type="GO" id="GO:0046872">
    <property type="term" value="F:metal ion binding"/>
    <property type="evidence" value="ECO:0007669"/>
    <property type="project" value="UniProtKB-KW"/>
</dbReference>
<evidence type="ECO:0000259" key="6">
    <source>
        <dbReference type="Pfam" id="PF03738"/>
    </source>
</evidence>
<gene>
    <name evidence="7" type="ORF">FM071_07060</name>
</gene>
<proteinExistence type="predicted"/>
<accession>A0A7M1BB76</accession>
<keyword evidence="3" id="KW-0547">Nucleotide-binding</keyword>
<evidence type="ECO:0000256" key="2">
    <source>
        <dbReference type="ARBA" id="ARBA00022723"/>
    </source>
</evidence>
<evidence type="ECO:0000256" key="5">
    <source>
        <dbReference type="ARBA" id="ARBA00022842"/>
    </source>
</evidence>
<dbReference type="GO" id="GO:0016874">
    <property type="term" value="F:ligase activity"/>
    <property type="evidence" value="ECO:0007669"/>
    <property type="project" value="UniProtKB-KW"/>
</dbReference>
<dbReference type="KEGG" id="spal:FM071_07060"/>
<keyword evidence="4" id="KW-0067">ATP-binding</keyword>
<feature type="domain" description="Glutathionylspermidine synthase pre-ATP-grasp-like" evidence="6">
    <location>
        <begin position="12"/>
        <end position="391"/>
    </location>
</feature>
<keyword evidence="2" id="KW-0479">Metal-binding</keyword>
<keyword evidence="1" id="KW-0436">Ligase</keyword>
<evidence type="ECO:0000256" key="3">
    <source>
        <dbReference type="ARBA" id="ARBA00022741"/>
    </source>
</evidence>
<name>A0A7M1BB76_9BACT</name>
<dbReference type="Pfam" id="PF03738">
    <property type="entry name" value="GSP_synth"/>
    <property type="match status" value="1"/>
</dbReference>
<dbReference type="Gene3D" id="3.30.1490.330">
    <property type="match status" value="1"/>
</dbReference>
<dbReference type="RefSeq" id="WP_193110182.1">
    <property type="nucleotide sequence ID" value="NZ_CP041406.1"/>
</dbReference>